<dbReference type="AlphaFoldDB" id="A0A7G7MJA8"/>
<feature type="region of interest" description="Disordered" evidence="1">
    <location>
        <begin position="25"/>
        <end position="62"/>
    </location>
</feature>
<keyword evidence="2" id="KW-0732">Signal</keyword>
<evidence type="ECO:0000313" key="4">
    <source>
        <dbReference type="Proteomes" id="UP000515728"/>
    </source>
</evidence>
<protein>
    <submittedName>
        <fullName evidence="3">Uncharacterized protein</fullName>
    </submittedName>
</protein>
<evidence type="ECO:0000256" key="1">
    <source>
        <dbReference type="SAM" id="MobiDB-lite"/>
    </source>
</evidence>
<dbReference type="RefSeq" id="WP_185719698.1">
    <property type="nucleotide sequence ID" value="NZ_BAAAWI010000001.1"/>
</dbReference>
<proteinExistence type="predicted"/>
<name>A0A7G7MJA8_9PSEU</name>
<feature type="compositionally biased region" description="Acidic residues" evidence="1">
    <location>
        <begin position="45"/>
        <end position="62"/>
    </location>
</feature>
<feature type="signal peptide" evidence="2">
    <location>
        <begin position="1"/>
        <end position="26"/>
    </location>
</feature>
<keyword evidence="4" id="KW-1185">Reference proteome</keyword>
<dbReference type="EMBL" id="CP060131">
    <property type="protein sequence ID" value="QNG52869.1"/>
    <property type="molecule type" value="Genomic_DNA"/>
</dbReference>
<feature type="chain" id="PRO_5028977100" evidence="2">
    <location>
        <begin position="27"/>
        <end position="62"/>
    </location>
</feature>
<evidence type="ECO:0000256" key="2">
    <source>
        <dbReference type="SAM" id="SignalP"/>
    </source>
</evidence>
<reference evidence="3 4" key="1">
    <citation type="submission" date="2020-08" db="EMBL/GenBank/DDBJ databases">
        <authorList>
            <person name="Mo P."/>
        </authorList>
    </citation>
    <scope>NUCLEOTIDE SEQUENCE [LARGE SCALE GENOMIC DNA]</scope>
    <source>
        <strain evidence="3 4">CGMCC 4.1532</strain>
    </source>
</reference>
<sequence>MGHTTMKRTIAAVVAGAALVLTSAGACGPTATGDDDNPGVSNQQDGDDDGGDGDGDDGGDDD</sequence>
<accession>A0A7G7MJA8</accession>
<dbReference type="KEGG" id="ppel:H6H00_02110"/>
<gene>
    <name evidence="3" type="ORF">H6H00_02110</name>
</gene>
<organism evidence="3 4">
    <name type="scientific">Pseudonocardia petroleophila</name>
    <dbReference type="NCBI Taxonomy" id="37331"/>
    <lineage>
        <taxon>Bacteria</taxon>
        <taxon>Bacillati</taxon>
        <taxon>Actinomycetota</taxon>
        <taxon>Actinomycetes</taxon>
        <taxon>Pseudonocardiales</taxon>
        <taxon>Pseudonocardiaceae</taxon>
        <taxon>Pseudonocardia</taxon>
    </lineage>
</organism>
<dbReference type="Proteomes" id="UP000515728">
    <property type="component" value="Chromosome"/>
</dbReference>
<evidence type="ECO:0000313" key="3">
    <source>
        <dbReference type="EMBL" id="QNG52869.1"/>
    </source>
</evidence>
<dbReference type="PROSITE" id="PS51257">
    <property type="entry name" value="PROKAR_LIPOPROTEIN"/>
    <property type="match status" value="1"/>
</dbReference>